<dbReference type="EMBL" id="JACHIG010000005">
    <property type="protein sequence ID" value="MBB5033256.1"/>
    <property type="molecule type" value="Genomic_DNA"/>
</dbReference>
<gene>
    <name evidence="2" type="ORF">HNQ65_002839</name>
</gene>
<evidence type="ECO:0000256" key="1">
    <source>
        <dbReference type="SAM" id="MobiDB-lite"/>
    </source>
</evidence>
<reference evidence="2 3" key="1">
    <citation type="submission" date="2020-08" db="EMBL/GenBank/DDBJ databases">
        <title>Genomic Encyclopedia of Type Strains, Phase IV (KMG-IV): sequencing the most valuable type-strain genomes for metagenomic binning, comparative biology and taxonomic classification.</title>
        <authorList>
            <person name="Goeker M."/>
        </authorList>
    </citation>
    <scope>NUCLEOTIDE SEQUENCE [LARGE SCALE GENOMIC DNA]</scope>
    <source>
        <strain evidence="2 3">DSM 12252</strain>
    </source>
</reference>
<dbReference type="Proteomes" id="UP000590740">
    <property type="component" value="Unassembled WGS sequence"/>
</dbReference>
<feature type="region of interest" description="Disordered" evidence="1">
    <location>
        <begin position="241"/>
        <end position="268"/>
    </location>
</feature>
<protein>
    <recommendedName>
        <fullName evidence="4">Ferritin-like domain-containing protein</fullName>
    </recommendedName>
</protein>
<accession>A0A7W7YBP6</accession>
<dbReference type="SUPFAM" id="SSF47240">
    <property type="entry name" value="Ferritin-like"/>
    <property type="match status" value="1"/>
</dbReference>
<name>A0A7W7YBP6_9BACT</name>
<proteinExistence type="predicted"/>
<evidence type="ECO:0000313" key="3">
    <source>
        <dbReference type="Proteomes" id="UP000590740"/>
    </source>
</evidence>
<evidence type="ECO:0000313" key="2">
    <source>
        <dbReference type="EMBL" id="MBB5033256.1"/>
    </source>
</evidence>
<dbReference type="InterPro" id="IPR012348">
    <property type="entry name" value="RNR-like"/>
</dbReference>
<feature type="compositionally biased region" description="Polar residues" evidence="1">
    <location>
        <begin position="248"/>
        <end position="268"/>
    </location>
</feature>
<dbReference type="Gene3D" id="1.10.620.20">
    <property type="entry name" value="Ribonucleotide Reductase, subunit A"/>
    <property type="match status" value="1"/>
</dbReference>
<dbReference type="RefSeq" id="WP_184340166.1">
    <property type="nucleotide sequence ID" value="NZ_JACHIG010000005.1"/>
</dbReference>
<comment type="caution">
    <text evidence="2">The sequence shown here is derived from an EMBL/GenBank/DDBJ whole genome shotgun (WGS) entry which is preliminary data.</text>
</comment>
<sequence length="268" mass="30980">MNTQKWIQHFETNTRLNHELKLPDTACALPEAARDALARSIAIFQLGESGGGTRLRRYTRSIASLERLKGYERAVDLFVAEEQSHAALLARTVVHLRGTLLKKQWSNSVFRWMRNLVNLEFNIQVLLTAELIAEVYFGLLSLRCSDPVVQTVARKLLRDEMGHLSFQRDFLFERLITLTPAMQRVWRWQFRAIHMATAWVVSWDHRDCLRSLDVTPAAFRGRAARCWESFQSRLERRLQEHETHARQSAESTPGYSRSSNATMQSPVS</sequence>
<organism evidence="2 3">
    <name type="scientific">Prosthecobacter vanneervenii</name>
    <dbReference type="NCBI Taxonomy" id="48466"/>
    <lineage>
        <taxon>Bacteria</taxon>
        <taxon>Pseudomonadati</taxon>
        <taxon>Verrucomicrobiota</taxon>
        <taxon>Verrucomicrobiia</taxon>
        <taxon>Verrucomicrobiales</taxon>
        <taxon>Verrucomicrobiaceae</taxon>
        <taxon>Prosthecobacter</taxon>
    </lineage>
</organism>
<dbReference type="AlphaFoldDB" id="A0A7W7YBP6"/>
<dbReference type="GO" id="GO:0016491">
    <property type="term" value="F:oxidoreductase activity"/>
    <property type="evidence" value="ECO:0007669"/>
    <property type="project" value="InterPro"/>
</dbReference>
<evidence type="ECO:0008006" key="4">
    <source>
        <dbReference type="Google" id="ProtNLM"/>
    </source>
</evidence>
<dbReference type="InterPro" id="IPR009078">
    <property type="entry name" value="Ferritin-like_SF"/>
</dbReference>
<keyword evidence="3" id="KW-1185">Reference proteome</keyword>